<dbReference type="InterPro" id="IPR033847">
    <property type="entry name" value="Citrt_syn/SCS-alpha_CS"/>
</dbReference>
<dbReference type="SMART" id="SM00881">
    <property type="entry name" value="CoA_binding"/>
    <property type="match status" value="1"/>
</dbReference>
<evidence type="ECO:0000256" key="1">
    <source>
        <dbReference type="ARBA" id="ARBA00005064"/>
    </source>
</evidence>
<dbReference type="RefSeq" id="WP_071903178.1">
    <property type="nucleotide sequence ID" value="NZ_MPIN01000013.1"/>
</dbReference>
<dbReference type="EC" id="6.2.1.5" evidence="5"/>
<evidence type="ECO:0000259" key="9">
    <source>
        <dbReference type="SMART" id="SM00881"/>
    </source>
</evidence>
<dbReference type="FunFam" id="3.40.50.720:FF:000002">
    <property type="entry name" value="Succinate--CoA ligase [ADP-forming] subunit alpha"/>
    <property type="match status" value="1"/>
</dbReference>
<comment type="similarity">
    <text evidence="5 7">Belongs to the succinate/malate CoA ligase alpha subunit family.</text>
</comment>
<dbReference type="PRINTS" id="PR01798">
    <property type="entry name" value="SCOASYNTHASE"/>
</dbReference>
<dbReference type="PANTHER" id="PTHR11117">
    <property type="entry name" value="SUCCINYL-COA LIGASE SUBUNIT ALPHA"/>
    <property type="match status" value="1"/>
</dbReference>
<dbReference type="SUPFAM" id="SSF51735">
    <property type="entry name" value="NAD(P)-binding Rossmann-fold domains"/>
    <property type="match status" value="1"/>
</dbReference>
<comment type="function">
    <text evidence="5 8">Succinyl-CoA synthetase functions in the citric acid cycle (TCA), coupling the hydrolysis of succinyl-CoA to the synthesis of either ATP or GTP and thus represents the only step of substrate-level phosphorylation in the TCA. The alpha subunit of the enzyme binds the substrates coenzyme A and phosphate, while succinate binding and nucleotide specificity is provided by the beta subunit.</text>
</comment>
<dbReference type="InterPro" id="IPR005811">
    <property type="entry name" value="SUCC_ACL_C"/>
</dbReference>
<feature type="binding site" evidence="5">
    <location>
        <position position="162"/>
    </location>
    <ligand>
        <name>substrate</name>
        <note>ligand shared with subunit beta</note>
    </ligand>
</feature>
<keyword evidence="2 5" id="KW-0816">Tricarboxylic acid cycle</keyword>
<evidence type="ECO:0000256" key="2">
    <source>
        <dbReference type="ARBA" id="ARBA00022532"/>
    </source>
</evidence>
<protein>
    <recommendedName>
        <fullName evidence="5">Succinate--CoA ligase [ADP-forming] subunit alpha</fullName>
        <ecNumber evidence="5">6.2.1.5</ecNumber>
    </recommendedName>
    <alternativeName>
        <fullName evidence="5">Succinyl-CoA synthetase subunit alpha</fullName>
        <shortName evidence="5">SCS-alpha</shortName>
    </alternativeName>
</protein>
<keyword evidence="11" id="KW-1185">Reference proteome</keyword>
<reference evidence="11" key="1">
    <citation type="submission" date="2016-11" db="EMBL/GenBank/DDBJ databases">
        <authorList>
            <person name="Shukria A."/>
            <person name="Stevens D.C."/>
        </authorList>
    </citation>
    <scope>NUCLEOTIDE SEQUENCE [LARGE SCALE GENOMIC DNA]</scope>
    <source>
        <strain evidence="11">Cbfe23</strain>
    </source>
</reference>
<comment type="catalytic activity">
    <reaction evidence="5">
        <text>GTP + succinate + CoA = succinyl-CoA + GDP + phosphate</text>
        <dbReference type="Rhea" id="RHEA:22120"/>
        <dbReference type="ChEBI" id="CHEBI:30031"/>
        <dbReference type="ChEBI" id="CHEBI:37565"/>
        <dbReference type="ChEBI" id="CHEBI:43474"/>
        <dbReference type="ChEBI" id="CHEBI:57287"/>
        <dbReference type="ChEBI" id="CHEBI:57292"/>
        <dbReference type="ChEBI" id="CHEBI:58189"/>
    </reaction>
</comment>
<feature type="binding site" evidence="5">
    <location>
        <begin position="97"/>
        <end position="99"/>
    </location>
    <ligand>
        <name>CoA</name>
        <dbReference type="ChEBI" id="CHEBI:57287"/>
    </ligand>
</feature>
<dbReference type="Pfam" id="PF02629">
    <property type="entry name" value="CoA_binding"/>
    <property type="match status" value="1"/>
</dbReference>
<proteinExistence type="inferred from homology"/>
<comment type="pathway">
    <text evidence="1 5 8">Carbohydrate metabolism; tricarboxylic acid cycle; succinate from succinyl-CoA (ligase route): step 1/1.</text>
</comment>
<dbReference type="Pfam" id="PF00549">
    <property type="entry name" value="Ligase_CoA"/>
    <property type="match status" value="1"/>
</dbReference>
<dbReference type="AlphaFoldDB" id="A0A1L9B024"/>
<keyword evidence="3 5" id="KW-0436">Ligase</keyword>
<dbReference type="EMBL" id="MPIN01000013">
    <property type="protein sequence ID" value="OJH35601.1"/>
    <property type="molecule type" value="Genomic_DNA"/>
</dbReference>
<dbReference type="HAMAP" id="MF_01988">
    <property type="entry name" value="Succ_CoA_alpha"/>
    <property type="match status" value="1"/>
</dbReference>
<gene>
    <name evidence="5" type="primary">sucD</name>
    <name evidence="10" type="ORF">BON30_36615</name>
</gene>
<dbReference type="InterPro" id="IPR017440">
    <property type="entry name" value="Cit_synth/succinyl-CoA_lig_AS"/>
</dbReference>
<comment type="subunit">
    <text evidence="5 8">Heterotetramer of two alpha and two beta subunits.</text>
</comment>
<dbReference type="NCBIfam" id="TIGR01019">
    <property type="entry name" value="sucCoAalpha"/>
    <property type="match status" value="1"/>
</dbReference>
<dbReference type="InterPro" id="IPR016102">
    <property type="entry name" value="Succinyl-CoA_synth-like"/>
</dbReference>
<dbReference type="FunFam" id="3.40.50.261:FF:000006">
    <property type="entry name" value="Succinate--CoA ligase [ADP-forming] subunit alpha"/>
    <property type="match status" value="1"/>
</dbReference>
<comment type="catalytic activity">
    <reaction evidence="5 8">
        <text>succinate + ATP + CoA = succinyl-CoA + ADP + phosphate</text>
        <dbReference type="Rhea" id="RHEA:17661"/>
        <dbReference type="ChEBI" id="CHEBI:30031"/>
        <dbReference type="ChEBI" id="CHEBI:30616"/>
        <dbReference type="ChEBI" id="CHEBI:43474"/>
        <dbReference type="ChEBI" id="CHEBI:57287"/>
        <dbReference type="ChEBI" id="CHEBI:57292"/>
        <dbReference type="ChEBI" id="CHEBI:456216"/>
        <dbReference type="EC" id="6.2.1.5"/>
    </reaction>
</comment>
<dbReference type="InterPro" id="IPR036291">
    <property type="entry name" value="NAD(P)-bd_dom_sf"/>
</dbReference>
<evidence type="ECO:0000256" key="3">
    <source>
        <dbReference type="ARBA" id="ARBA00022598"/>
    </source>
</evidence>
<dbReference type="PROSITE" id="PS01216">
    <property type="entry name" value="SUCCINYL_COA_LIG_1"/>
    <property type="match status" value="1"/>
</dbReference>
<dbReference type="Gene3D" id="3.40.50.261">
    <property type="entry name" value="Succinyl-CoA synthetase domains"/>
    <property type="match status" value="1"/>
</dbReference>
<dbReference type="UniPathway" id="UPA00223">
    <property type="reaction ID" value="UER00999"/>
</dbReference>
<evidence type="ECO:0000256" key="5">
    <source>
        <dbReference type="HAMAP-Rule" id="MF_01988"/>
    </source>
</evidence>
<name>A0A1L9B024_9BACT</name>
<keyword evidence="4 5" id="KW-0547">Nucleotide-binding</keyword>
<dbReference type="Proteomes" id="UP000182229">
    <property type="component" value="Unassembled WGS sequence"/>
</dbReference>
<evidence type="ECO:0000256" key="4">
    <source>
        <dbReference type="ARBA" id="ARBA00022741"/>
    </source>
</evidence>
<feature type="domain" description="CoA-binding" evidence="9">
    <location>
        <begin position="4"/>
        <end position="101"/>
    </location>
</feature>
<accession>A0A1L9B024</accession>
<dbReference type="GO" id="GO:0006099">
    <property type="term" value="P:tricarboxylic acid cycle"/>
    <property type="evidence" value="ECO:0007669"/>
    <property type="project" value="UniProtKB-UniRule"/>
</dbReference>
<dbReference type="PROSITE" id="PS00399">
    <property type="entry name" value="SUCCINYL_COA_LIG_2"/>
    <property type="match status" value="1"/>
</dbReference>
<feature type="binding site" evidence="5">
    <location>
        <position position="43"/>
    </location>
    <ligand>
        <name>CoA</name>
        <dbReference type="ChEBI" id="CHEBI:57287"/>
    </ligand>
</feature>
<dbReference type="Gene3D" id="3.40.50.720">
    <property type="entry name" value="NAD(P)-binding Rossmann-like Domain"/>
    <property type="match status" value="1"/>
</dbReference>
<dbReference type="STRING" id="83449.BON30_36615"/>
<dbReference type="GO" id="GO:0004776">
    <property type="term" value="F:succinate-CoA ligase (GDP-forming) activity"/>
    <property type="evidence" value="ECO:0007669"/>
    <property type="project" value="TreeGrafter"/>
</dbReference>
<sequence>MSILVNNDTKVLCQGITGSAGSFHSKQMLEYGTKLVGGVTPGKGGTDFEGKVPVFNTVADAVKQTGANTSVIFVPPPFAADSIMEAADAGISLIITITEGIPVNDMVKAKRYIQGKPGVRLIGPNCPGVITPGAKCKIGIMPGHIHKPGRIGVVSRSGTLTYEAVYQLTQLGLGQSTAVGIGGDPVNGTDFVDVLKLFNDDPETDAVIMIGEIGGNAEEAGAEYVAREFKKPIAGFIAGQSAPPGKRMGHAGAIISGGKGTASEKIKAMEAAGFLMAASPAELGTTLQEAIKRGPPKKSR</sequence>
<dbReference type="GO" id="GO:0004775">
    <property type="term" value="F:succinate-CoA ligase (ADP-forming) activity"/>
    <property type="evidence" value="ECO:0007669"/>
    <property type="project" value="UniProtKB-UniRule"/>
</dbReference>
<reference evidence="10 11" key="2">
    <citation type="submission" date="2016-12" db="EMBL/GenBank/DDBJ databases">
        <title>Draft Genome Sequence of Cystobacter ferrugineus Strain Cbfe23.</title>
        <authorList>
            <person name="Akbar S."/>
            <person name="Dowd S.E."/>
            <person name="Stevens D.C."/>
        </authorList>
    </citation>
    <scope>NUCLEOTIDE SEQUENCE [LARGE SCALE GENOMIC DNA]</scope>
    <source>
        <strain evidence="10 11">Cbfe23</strain>
    </source>
</reference>
<evidence type="ECO:0000313" key="11">
    <source>
        <dbReference type="Proteomes" id="UP000182229"/>
    </source>
</evidence>
<dbReference type="SUPFAM" id="SSF52210">
    <property type="entry name" value="Succinyl-CoA synthetase domains"/>
    <property type="match status" value="1"/>
</dbReference>
<evidence type="ECO:0000313" key="10">
    <source>
        <dbReference type="EMBL" id="OJH35601.1"/>
    </source>
</evidence>
<dbReference type="InterPro" id="IPR005810">
    <property type="entry name" value="CoA_lig_alpha"/>
</dbReference>
<dbReference type="GO" id="GO:0009361">
    <property type="term" value="C:succinate-CoA ligase complex (ADP-forming)"/>
    <property type="evidence" value="ECO:0007669"/>
    <property type="project" value="TreeGrafter"/>
</dbReference>
<evidence type="ECO:0000256" key="8">
    <source>
        <dbReference type="RuleBase" id="RU000699"/>
    </source>
</evidence>
<evidence type="ECO:0000256" key="7">
    <source>
        <dbReference type="RuleBase" id="RU000677"/>
    </source>
</evidence>
<dbReference type="NCBIfam" id="NF004230">
    <property type="entry name" value="PRK05678.1"/>
    <property type="match status" value="1"/>
</dbReference>
<dbReference type="GO" id="GO:0000166">
    <property type="term" value="F:nucleotide binding"/>
    <property type="evidence" value="ECO:0007669"/>
    <property type="project" value="UniProtKB-KW"/>
</dbReference>
<comment type="caution">
    <text evidence="10">The sequence shown here is derived from an EMBL/GenBank/DDBJ whole genome shotgun (WGS) entry which is preliminary data.</text>
</comment>
<feature type="binding site" evidence="5">
    <location>
        <begin position="17"/>
        <end position="20"/>
    </location>
    <ligand>
        <name>CoA</name>
        <dbReference type="ChEBI" id="CHEBI:57287"/>
    </ligand>
</feature>
<feature type="active site" description="Tele-phosphohistidine intermediate" evidence="5 6">
    <location>
        <position position="250"/>
    </location>
</feature>
<organism evidence="10 11">
    <name type="scientific">Cystobacter ferrugineus</name>
    <dbReference type="NCBI Taxonomy" id="83449"/>
    <lineage>
        <taxon>Bacteria</taxon>
        <taxon>Pseudomonadati</taxon>
        <taxon>Myxococcota</taxon>
        <taxon>Myxococcia</taxon>
        <taxon>Myxococcales</taxon>
        <taxon>Cystobacterineae</taxon>
        <taxon>Archangiaceae</taxon>
        <taxon>Cystobacter</taxon>
    </lineage>
</organism>
<dbReference type="PANTHER" id="PTHR11117:SF2">
    <property type="entry name" value="SUCCINATE--COA LIGASE [ADP_GDP-FORMING] SUBUNIT ALPHA, MITOCHONDRIAL"/>
    <property type="match status" value="1"/>
</dbReference>
<evidence type="ECO:0000256" key="6">
    <source>
        <dbReference type="PIRSR" id="PIRSR001553-1"/>
    </source>
</evidence>
<dbReference type="OrthoDB" id="9807196at2"/>
<dbReference type="InterPro" id="IPR003781">
    <property type="entry name" value="CoA-bd"/>
</dbReference>
<dbReference type="PIRSF" id="PIRSF001553">
    <property type="entry name" value="SucCS_alpha"/>
    <property type="match status" value="1"/>
</dbReference>